<evidence type="ECO:0000256" key="2">
    <source>
        <dbReference type="ARBA" id="ARBA00022553"/>
    </source>
</evidence>
<dbReference type="Proteomes" id="UP000053024">
    <property type="component" value="Unassembled WGS sequence"/>
</dbReference>
<dbReference type="STRING" id="285568.AQJ66_05265"/>
<evidence type="ECO:0000256" key="4">
    <source>
        <dbReference type="ARBA" id="ARBA00022723"/>
    </source>
</evidence>
<evidence type="ECO:0000256" key="15">
    <source>
        <dbReference type="ARBA" id="ARBA00081350"/>
    </source>
</evidence>
<proteinExistence type="predicted"/>
<evidence type="ECO:0000256" key="10">
    <source>
        <dbReference type="ARBA" id="ARBA00022912"/>
    </source>
</evidence>
<dbReference type="AlphaFoldDB" id="A0A101TAV7"/>
<name>A0A101TAV7_9ACTN</name>
<dbReference type="InterPro" id="IPR036457">
    <property type="entry name" value="PPM-type-like_dom_sf"/>
</dbReference>
<protein>
    <recommendedName>
        <fullName evidence="1">protein-serine/threonine phosphatase</fullName>
        <ecNumber evidence="1">3.1.3.16</ecNumber>
    </recommendedName>
    <alternativeName>
        <fullName evidence="15">Protein-serine/threonine phosphatase</fullName>
    </alternativeName>
    <alternativeName>
        <fullName evidence="14">Serine/threonine-protein kinase</fullName>
    </alternativeName>
</protein>
<comment type="function">
    <text evidence="13">Primarily acts as an independent SigF regulator that is sensitive to the osmosensory signal, mediating the cross talk of PknD with the SigF regulon. Possesses both phosphatase and kinase activities. The kinase domain functions as a classic anti-sigma factor-like kinase to phosphorylate the anti-anti-sigma factor domain at the canonical regulatory site, and the phosphatase domain antagonizes this activity.</text>
</comment>
<feature type="domain" description="PAS" evidence="17">
    <location>
        <begin position="18"/>
        <end position="72"/>
    </location>
</feature>
<keyword evidence="4" id="KW-0479">Metal-binding</keyword>
<comment type="catalytic activity">
    <reaction evidence="12">
        <text>O-phospho-L-seryl-[protein] + H2O = L-seryl-[protein] + phosphate</text>
        <dbReference type="Rhea" id="RHEA:20629"/>
        <dbReference type="Rhea" id="RHEA-COMP:9863"/>
        <dbReference type="Rhea" id="RHEA-COMP:11604"/>
        <dbReference type="ChEBI" id="CHEBI:15377"/>
        <dbReference type="ChEBI" id="CHEBI:29999"/>
        <dbReference type="ChEBI" id="CHEBI:43474"/>
        <dbReference type="ChEBI" id="CHEBI:83421"/>
        <dbReference type="EC" id="3.1.3.16"/>
    </reaction>
</comment>
<dbReference type="FunFam" id="3.60.40.10:FF:000005">
    <property type="entry name" value="Serine/threonine protein phosphatase"/>
    <property type="match status" value="1"/>
</dbReference>
<dbReference type="PROSITE" id="PS50112">
    <property type="entry name" value="PAS"/>
    <property type="match status" value="1"/>
</dbReference>
<keyword evidence="9" id="KW-0460">Magnesium</keyword>
<dbReference type="Gene3D" id="3.30.450.40">
    <property type="match status" value="1"/>
</dbReference>
<dbReference type="GO" id="GO:0046872">
    <property type="term" value="F:metal ion binding"/>
    <property type="evidence" value="ECO:0007669"/>
    <property type="project" value="UniProtKB-KW"/>
</dbReference>
<keyword evidence="11" id="KW-0464">Manganese</keyword>
<dbReference type="OrthoDB" id="118142at2"/>
<evidence type="ECO:0000256" key="13">
    <source>
        <dbReference type="ARBA" id="ARBA00056274"/>
    </source>
</evidence>
<organism evidence="18 19">
    <name type="scientific">Streptomyces bungoensis</name>
    <dbReference type="NCBI Taxonomy" id="285568"/>
    <lineage>
        <taxon>Bacteria</taxon>
        <taxon>Bacillati</taxon>
        <taxon>Actinomycetota</taxon>
        <taxon>Actinomycetes</taxon>
        <taxon>Kitasatosporales</taxon>
        <taxon>Streptomycetaceae</taxon>
        <taxon>Streptomyces</taxon>
    </lineage>
</organism>
<dbReference type="GO" id="GO:0004722">
    <property type="term" value="F:protein serine/threonine phosphatase activity"/>
    <property type="evidence" value="ECO:0007669"/>
    <property type="project" value="UniProtKB-EC"/>
</dbReference>
<evidence type="ECO:0000256" key="9">
    <source>
        <dbReference type="ARBA" id="ARBA00022842"/>
    </source>
</evidence>
<dbReference type="Pfam" id="PF00989">
    <property type="entry name" value="PAS"/>
    <property type="match status" value="1"/>
</dbReference>
<evidence type="ECO:0000256" key="12">
    <source>
        <dbReference type="ARBA" id="ARBA00047761"/>
    </source>
</evidence>
<dbReference type="EMBL" id="LMWX01000008">
    <property type="protein sequence ID" value="KUN88881.1"/>
    <property type="molecule type" value="Genomic_DNA"/>
</dbReference>
<dbReference type="CDD" id="cd00130">
    <property type="entry name" value="PAS"/>
    <property type="match status" value="1"/>
</dbReference>
<keyword evidence="3" id="KW-0808">Transferase</keyword>
<dbReference type="Pfam" id="PF07228">
    <property type="entry name" value="SpoIIE"/>
    <property type="match status" value="1"/>
</dbReference>
<dbReference type="PANTHER" id="PTHR43156">
    <property type="entry name" value="STAGE II SPORULATION PROTEIN E-RELATED"/>
    <property type="match status" value="1"/>
</dbReference>
<evidence type="ECO:0000256" key="3">
    <source>
        <dbReference type="ARBA" id="ARBA00022679"/>
    </source>
</evidence>
<dbReference type="InterPro" id="IPR013767">
    <property type="entry name" value="PAS_fold"/>
</dbReference>
<evidence type="ECO:0000313" key="18">
    <source>
        <dbReference type="EMBL" id="KUN88881.1"/>
    </source>
</evidence>
<evidence type="ECO:0000256" key="7">
    <source>
        <dbReference type="ARBA" id="ARBA00022801"/>
    </source>
</evidence>
<dbReference type="InterPro" id="IPR029016">
    <property type="entry name" value="GAF-like_dom_sf"/>
</dbReference>
<gene>
    <name evidence="18" type="ORF">AQJ66_05265</name>
</gene>
<evidence type="ECO:0000256" key="5">
    <source>
        <dbReference type="ARBA" id="ARBA00022741"/>
    </source>
</evidence>
<evidence type="ECO:0000259" key="17">
    <source>
        <dbReference type="PROSITE" id="PS50112"/>
    </source>
</evidence>
<evidence type="ECO:0000256" key="16">
    <source>
        <dbReference type="SAM" id="MobiDB-lite"/>
    </source>
</evidence>
<dbReference type="SMART" id="SM00091">
    <property type="entry name" value="PAS"/>
    <property type="match status" value="1"/>
</dbReference>
<evidence type="ECO:0000256" key="8">
    <source>
        <dbReference type="ARBA" id="ARBA00022840"/>
    </source>
</evidence>
<dbReference type="SUPFAM" id="SSF81606">
    <property type="entry name" value="PP2C-like"/>
    <property type="match status" value="1"/>
</dbReference>
<keyword evidence="10" id="KW-0904">Protein phosphatase</keyword>
<dbReference type="FunFam" id="3.30.450.40:FF:000035">
    <property type="entry name" value="PAS sensor protein"/>
    <property type="match status" value="1"/>
</dbReference>
<dbReference type="Pfam" id="PF01590">
    <property type="entry name" value="GAF"/>
    <property type="match status" value="1"/>
</dbReference>
<dbReference type="InterPro" id="IPR003018">
    <property type="entry name" value="GAF"/>
</dbReference>
<dbReference type="GO" id="GO:0006355">
    <property type="term" value="P:regulation of DNA-templated transcription"/>
    <property type="evidence" value="ECO:0007669"/>
    <property type="project" value="InterPro"/>
</dbReference>
<keyword evidence="6" id="KW-0418">Kinase</keyword>
<sequence length="593" mass="64075">MSEPKHRERPGSPPPPGVTAALSAQLEAIATGAYVVDAQGRIVAANSSAEELLAWPAERLLGQDAHDLLHRDLHGQPIARTQCAMRQAFLAGRPAQSGLDYFARRDGALLPISWQIAPYDTGDELTGTLVLFHAAGQGVPAGPPGQQRSGQLTELARLALLAETTTRLTSTLDVDEALRRLVHLVVPRLADWVVIDLISERDEVWRTAVVHADGEALSHLEELQGPMPPIPEESPMPLSRALRGVASTVAGPQTYQVEPDSGIAVEQRHLFEATGMHSAVIAPIRGTRAVLGALTLGRSDNPVPFSTDDLPLLEDIARRAGLALDNARLYQRQRTVAETMQNHLLPQMPTVPNLQMTVRYLPAPHASQVGGDWYDAFPLPDGATALAIGDVVGHDLEAAAGMAQVRNMLRAYAWSRWDTPARVVERLDAAIHHITEVAMATLLFARLERPEDGEWQLTWTNAGHPPPLLLSRDGLTEYLGGGHGVLLGTGAAATRTDATVTLPPGSTLVMYTDGLIEEPGHSLDEGLDRLRRHAAALAHRPLDSFIDQLLHRVRPAGNDDDVALLALRTPLPGETVPDRVTRGNGAGRRRRTR</sequence>
<keyword evidence="5" id="KW-0547">Nucleotide-binding</keyword>
<dbReference type="InterPro" id="IPR001932">
    <property type="entry name" value="PPM-type_phosphatase-like_dom"/>
</dbReference>
<evidence type="ECO:0000256" key="11">
    <source>
        <dbReference type="ARBA" id="ARBA00023211"/>
    </source>
</evidence>
<reference evidence="18 19" key="1">
    <citation type="submission" date="2015-10" db="EMBL/GenBank/DDBJ databases">
        <title>Draft genome sequence of Streptomyces bungoensis DSM 41781, type strain for the species Streptomyces bungoensis.</title>
        <authorList>
            <person name="Ruckert C."/>
            <person name="Winkler A."/>
            <person name="Kalinowski J."/>
            <person name="Kampfer P."/>
            <person name="Glaeser S."/>
        </authorList>
    </citation>
    <scope>NUCLEOTIDE SEQUENCE [LARGE SCALE GENOMIC DNA]</scope>
    <source>
        <strain evidence="18 19">DSM 41781</strain>
    </source>
</reference>
<keyword evidence="8" id="KW-0067">ATP-binding</keyword>
<comment type="caution">
    <text evidence="18">The sequence shown here is derived from an EMBL/GenBank/DDBJ whole genome shotgun (WGS) entry which is preliminary data.</text>
</comment>
<evidence type="ECO:0000313" key="19">
    <source>
        <dbReference type="Proteomes" id="UP000053024"/>
    </source>
</evidence>
<dbReference type="InterPro" id="IPR052016">
    <property type="entry name" value="Bact_Sigma-Reg"/>
</dbReference>
<feature type="region of interest" description="Disordered" evidence="16">
    <location>
        <begin position="572"/>
        <end position="593"/>
    </location>
</feature>
<dbReference type="PANTHER" id="PTHR43156:SF2">
    <property type="entry name" value="STAGE II SPORULATION PROTEIN E"/>
    <property type="match status" value="1"/>
</dbReference>
<dbReference type="SUPFAM" id="SSF55781">
    <property type="entry name" value="GAF domain-like"/>
    <property type="match status" value="1"/>
</dbReference>
<dbReference type="GO" id="GO:0016301">
    <property type="term" value="F:kinase activity"/>
    <property type="evidence" value="ECO:0007669"/>
    <property type="project" value="UniProtKB-KW"/>
</dbReference>
<dbReference type="EC" id="3.1.3.16" evidence="1"/>
<dbReference type="GO" id="GO:0003677">
    <property type="term" value="F:DNA binding"/>
    <property type="evidence" value="ECO:0007669"/>
    <property type="project" value="UniProtKB-KW"/>
</dbReference>
<dbReference type="Gene3D" id="3.60.40.10">
    <property type="entry name" value="PPM-type phosphatase domain"/>
    <property type="match status" value="1"/>
</dbReference>
<dbReference type="RefSeq" id="WP_061917259.1">
    <property type="nucleotide sequence ID" value="NZ_JBEYBH010000005.1"/>
</dbReference>
<keyword evidence="7" id="KW-0378">Hydrolase</keyword>
<dbReference type="SUPFAM" id="SSF55785">
    <property type="entry name" value="PYP-like sensor domain (PAS domain)"/>
    <property type="match status" value="1"/>
</dbReference>
<keyword evidence="18" id="KW-0238">DNA-binding</keyword>
<dbReference type="InterPro" id="IPR000014">
    <property type="entry name" value="PAS"/>
</dbReference>
<evidence type="ECO:0000256" key="1">
    <source>
        <dbReference type="ARBA" id="ARBA00013081"/>
    </source>
</evidence>
<keyword evidence="2" id="KW-0597">Phosphoprotein</keyword>
<evidence type="ECO:0000256" key="14">
    <source>
        <dbReference type="ARBA" id="ARBA00075117"/>
    </source>
</evidence>
<keyword evidence="19" id="KW-1185">Reference proteome</keyword>
<dbReference type="SMART" id="SM00331">
    <property type="entry name" value="PP2C_SIG"/>
    <property type="match status" value="1"/>
</dbReference>
<accession>A0A101TAV7</accession>
<dbReference type="SMART" id="SM00065">
    <property type="entry name" value="GAF"/>
    <property type="match status" value="1"/>
</dbReference>
<dbReference type="Gene3D" id="3.30.450.20">
    <property type="entry name" value="PAS domain"/>
    <property type="match status" value="1"/>
</dbReference>
<dbReference type="InterPro" id="IPR035965">
    <property type="entry name" value="PAS-like_dom_sf"/>
</dbReference>
<evidence type="ECO:0000256" key="6">
    <source>
        <dbReference type="ARBA" id="ARBA00022777"/>
    </source>
</evidence>
<dbReference type="NCBIfam" id="TIGR00229">
    <property type="entry name" value="sensory_box"/>
    <property type="match status" value="1"/>
</dbReference>
<dbReference type="GO" id="GO:0005524">
    <property type="term" value="F:ATP binding"/>
    <property type="evidence" value="ECO:0007669"/>
    <property type="project" value="UniProtKB-KW"/>
</dbReference>